<dbReference type="EMBL" id="JADINB010000136">
    <property type="protein sequence ID" value="MBO8429516.1"/>
    <property type="molecule type" value="Genomic_DNA"/>
</dbReference>
<feature type="domain" description="VTT" evidence="2">
    <location>
        <begin position="30"/>
        <end position="146"/>
    </location>
</feature>
<protein>
    <submittedName>
        <fullName evidence="3">DedA family protein</fullName>
    </submittedName>
</protein>
<evidence type="ECO:0000259" key="2">
    <source>
        <dbReference type="Pfam" id="PF09335"/>
    </source>
</evidence>
<feature type="transmembrane region" description="Helical" evidence="1">
    <location>
        <begin position="12"/>
        <end position="38"/>
    </location>
</feature>
<proteinExistence type="predicted"/>
<keyword evidence="1" id="KW-0812">Transmembrane</keyword>
<keyword evidence="1" id="KW-0472">Membrane</keyword>
<feature type="transmembrane region" description="Helical" evidence="1">
    <location>
        <begin position="50"/>
        <end position="71"/>
    </location>
</feature>
<keyword evidence="1" id="KW-1133">Transmembrane helix</keyword>
<gene>
    <name evidence="3" type="ORF">IAC68_06270</name>
</gene>
<dbReference type="PANTHER" id="PTHR42709">
    <property type="entry name" value="ALKALINE PHOSPHATASE LIKE PROTEIN"/>
    <property type="match status" value="1"/>
</dbReference>
<dbReference type="AlphaFoldDB" id="A0A9D9GY98"/>
<evidence type="ECO:0000313" key="4">
    <source>
        <dbReference type="Proteomes" id="UP000823635"/>
    </source>
</evidence>
<dbReference type="PANTHER" id="PTHR42709:SF4">
    <property type="entry name" value="INNER MEMBRANE PROTEIN YQAA"/>
    <property type="match status" value="1"/>
</dbReference>
<name>A0A9D9GY98_9BACT</name>
<feature type="transmembrane region" description="Helical" evidence="1">
    <location>
        <begin position="124"/>
        <end position="145"/>
    </location>
</feature>
<organism evidence="3 4">
    <name type="scientific">Candidatus Egerieousia excrementavium</name>
    <dbReference type="NCBI Taxonomy" id="2840778"/>
    <lineage>
        <taxon>Bacteria</taxon>
        <taxon>Pseudomonadati</taxon>
        <taxon>Bacteroidota</taxon>
        <taxon>Bacteroidia</taxon>
        <taxon>Bacteroidales</taxon>
        <taxon>Candidatus Egerieousia</taxon>
    </lineage>
</organism>
<feature type="transmembrane region" description="Helical" evidence="1">
    <location>
        <begin position="92"/>
        <end position="118"/>
    </location>
</feature>
<reference evidence="3" key="1">
    <citation type="submission" date="2020-10" db="EMBL/GenBank/DDBJ databases">
        <authorList>
            <person name="Gilroy R."/>
        </authorList>
    </citation>
    <scope>NUCLEOTIDE SEQUENCE</scope>
    <source>
        <strain evidence="3">15467</strain>
    </source>
</reference>
<sequence length="153" mass="17496">MEFLQEWGYIGLFIGTFLAATIIPFSSEILVTGILVAGGDYFATFAVSTAGNWLGGLTSYYLGYLGKWEWIEKWLRISKEKLERQRHRIERYGALLAFCCWFPFVGDIFALGLGFYRLNFPKCALYMLIGKAARFGMWIAAYSYFGDKITNLL</sequence>
<reference evidence="3" key="2">
    <citation type="journal article" date="2021" name="PeerJ">
        <title>Extensive microbial diversity within the chicken gut microbiome revealed by metagenomics and culture.</title>
        <authorList>
            <person name="Gilroy R."/>
            <person name="Ravi A."/>
            <person name="Getino M."/>
            <person name="Pursley I."/>
            <person name="Horton D.L."/>
            <person name="Alikhan N.F."/>
            <person name="Baker D."/>
            <person name="Gharbi K."/>
            <person name="Hall N."/>
            <person name="Watson M."/>
            <person name="Adriaenssens E.M."/>
            <person name="Foster-Nyarko E."/>
            <person name="Jarju S."/>
            <person name="Secka A."/>
            <person name="Antonio M."/>
            <person name="Oren A."/>
            <person name="Chaudhuri R.R."/>
            <person name="La Ragione R."/>
            <person name="Hildebrand F."/>
            <person name="Pallen M.J."/>
        </authorList>
    </citation>
    <scope>NUCLEOTIDE SEQUENCE</scope>
    <source>
        <strain evidence="3">15467</strain>
    </source>
</reference>
<comment type="caution">
    <text evidence="3">The sequence shown here is derived from an EMBL/GenBank/DDBJ whole genome shotgun (WGS) entry which is preliminary data.</text>
</comment>
<dbReference type="InterPro" id="IPR032816">
    <property type="entry name" value="VTT_dom"/>
</dbReference>
<dbReference type="Proteomes" id="UP000823635">
    <property type="component" value="Unassembled WGS sequence"/>
</dbReference>
<dbReference type="InterPro" id="IPR051311">
    <property type="entry name" value="DedA_domain"/>
</dbReference>
<accession>A0A9D9GY98</accession>
<evidence type="ECO:0000313" key="3">
    <source>
        <dbReference type="EMBL" id="MBO8429516.1"/>
    </source>
</evidence>
<evidence type="ECO:0000256" key="1">
    <source>
        <dbReference type="SAM" id="Phobius"/>
    </source>
</evidence>
<dbReference type="Pfam" id="PF09335">
    <property type="entry name" value="VTT_dom"/>
    <property type="match status" value="1"/>
</dbReference>